<dbReference type="InterPro" id="IPR000980">
    <property type="entry name" value="SH2"/>
</dbReference>
<dbReference type="InterPro" id="IPR050198">
    <property type="entry name" value="Non-receptor_tyrosine_kinases"/>
</dbReference>
<sequence length="474" mass="53749">MGSHSKEKDRKSASHTAEKSELRSEARSEIRSEAEHIEGFDKEEEKARILKEYEFYHGFLPREDLFCLLKYVGEFLIRVSEVDNDPRQRGKREIILSVVCECTPNELSRISNIDRPINEKEDEAQGKTGYDKKVRGKLKNVIVRRKGGKYLVEVARLFESIPQLIDHYRQTPGKLNKITFLLKYPIKQQSWEYTHQDVQQGKLLGEGAFGEVRAGTLRLKTGKVVDVAIKVTKGCSDIGKAKIKEMMKEARLMRNFRHRNVVRIYGVAVDEQPLYIILELVSGGALNTFLKENAGKVEVKEKLDMCLGAALGVEYLHLNQCMHRDLAARNCLITKEKVVKISDFGLSRLGVQYRLKAAMKLPIKWLAPETITTFTFSLKTDVFSYGVMVYEIFSDGAEPWDGHTNAEVKKAVIEGKCLTFPKCTPEKVRKFFVQHVLVKNPASRATMSEVVKLLQACGATSGAPRSQMSEVRST</sequence>
<evidence type="ECO:0000256" key="9">
    <source>
        <dbReference type="RuleBase" id="RU362096"/>
    </source>
</evidence>
<name>A0AA36MAI2_CYLNA</name>
<dbReference type="GO" id="GO:0004715">
    <property type="term" value="F:non-membrane spanning protein tyrosine kinase activity"/>
    <property type="evidence" value="ECO:0007669"/>
    <property type="project" value="UniProtKB-EC"/>
</dbReference>
<dbReference type="EMBL" id="CATQJL010000305">
    <property type="protein sequence ID" value="CAJ0603470.1"/>
    <property type="molecule type" value="Genomic_DNA"/>
</dbReference>
<dbReference type="InterPro" id="IPR017441">
    <property type="entry name" value="Protein_kinase_ATP_BS"/>
</dbReference>
<evidence type="ECO:0000313" key="13">
    <source>
        <dbReference type="EMBL" id="CAJ0603470.1"/>
    </source>
</evidence>
<dbReference type="FunFam" id="3.30.200.20:FF:000518">
    <property type="entry name" value="Tyrosine-protein kinase"/>
    <property type="match status" value="1"/>
</dbReference>
<feature type="region of interest" description="Disordered" evidence="10">
    <location>
        <begin position="1"/>
        <end position="38"/>
    </location>
</feature>
<dbReference type="CDD" id="cd10361">
    <property type="entry name" value="SH2_Fps_family"/>
    <property type="match status" value="1"/>
</dbReference>
<accession>A0AA36MAI2</accession>
<dbReference type="PANTHER" id="PTHR24418">
    <property type="entry name" value="TYROSINE-PROTEIN KINASE"/>
    <property type="match status" value="1"/>
</dbReference>
<feature type="domain" description="SH2" evidence="11">
    <location>
        <begin position="55"/>
        <end position="186"/>
    </location>
</feature>
<dbReference type="SUPFAM" id="SSF55550">
    <property type="entry name" value="SH2 domain"/>
    <property type="match status" value="1"/>
</dbReference>
<dbReference type="Proteomes" id="UP001176961">
    <property type="component" value="Unassembled WGS sequence"/>
</dbReference>
<keyword evidence="14" id="KW-1185">Reference proteome</keyword>
<dbReference type="SMART" id="SM00219">
    <property type="entry name" value="TyrKc"/>
    <property type="match status" value="1"/>
</dbReference>
<keyword evidence="4 8" id="KW-0067">ATP-binding</keyword>
<dbReference type="Gene3D" id="3.30.505.10">
    <property type="entry name" value="SH2 domain"/>
    <property type="match status" value="1"/>
</dbReference>
<dbReference type="PRINTS" id="PR00109">
    <property type="entry name" value="TYRKINASE"/>
</dbReference>
<reference evidence="13" key="1">
    <citation type="submission" date="2023-07" db="EMBL/GenBank/DDBJ databases">
        <authorList>
            <consortium name="CYATHOMIX"/>
        </authorList>
    </citation>
    <scope>NUCLEOTIDE SEQUENCE</scope>
    <source>
        <strain evidence="13">N/A</strain>
    </source>
</reference>
<keyword evidence="5 9" id="KW-0829">Tyrosine-protein kinase</keyword>
<dbReference type="PROSITE" id="PS50001">
    <property type="entry name" value="SH2"/>
    <property type="match status" value="1"/>
</dbReference>
<evidence type="ECO:0000256" key="7">
    <source>
        <dbReference type="PROSITE-ProRule" id="PRU00191"/>
    </source>
</evidence>
<proteinExistence type="inferred from homology"/>
<evidence type="ECO:0000313" key="14">
    <source>
        <dbReference type="Proteomes" id="UP001176961"/>
    </source>
</evidence>
<comment type="catalytic activity">
    <reaction evidence="6 9">
        <text>L-tyrosyl-[protein] + ATP = O-phospho-L-tyrosyl-[protein] + ADP + H(+)</text>
        <dbReference type="Rhea" id="RHEA:10596"/>
        <dbReference type="Rhea" id="RHEA-COMP:10136"/>
        <dbReference type="Rhea" id="RHEA-COMP:20101"/>
        <dbReference type="ChEBI" id="CHEBI:15378"/>
        <dbReference type="ChEBI" id="CHEBI:30616"/>
        <dbReference type="ChEBI" id="CHEBI:46858"/>
        <dbReference type="ChEBI" id="CHEBI:61978"/>
        <dbReference type="ChEBI" id="CHEBI:456216"/>
        <dbReference type="EC" id="2.7.10.2"/>
    </reaction>
</comment>
<protein>
    <recommendedName>
        <fullName evidence="9">Tyrosine-protein kinase</fullName>
        <ecNumber evidence="9">2.7.10.2</ecNumber>
    </recommendedName>
</protein>
<evidence type="ECO:0000256" key="1">
    <source>
        <dbReference type="ARBA" id="ARBA00022679"/>
    </source>
</evidence>
<feature type="domain" description="Protein kinase" evidence="12">
    <location>
        <begin position="198"/>
        <end position="457"/>
    </location>
</feature>
<dbReference type="GO" id="GO:0005524">
    <property type="term" value="F:ATP binding"/>
    <property type="evidence" value="ECO:0007669"/>
    <property type="project" value="UniProtKB-UniRule"/>
</dbReference>
<dbReference type="PROSITE" id="PS00107">
    <property type="entry name" value="PROTEIN_KINASE_ATP"/>
    <property type="match status" value="1"/>
</dbReference>
<keyword evidence="3 9" id="KW-0418">Kinase</keyword>
<evidence type="ECO:0000256" key="4">
    <source>
        <dbReference type="ARBA" id="ARBA00022840"/>
    </source>
</evidence>
<dbReference type="SUPFAM" id="SSF56112">
    <property type="entry name" value="Protein kinase-like (PK-like)"/>
    <property type="match status" value="1"/>
</dbReference>
<evidence type="ECO:0000256" key="6">
    <source>
        <dbReference type="ARBA" id="ARBA00051245"/>
    </source>
</evidence>
<evidence type="ECO:0000259" key="11">
    <source>
        <dbReference type="PROSITE" id="PS50001"/>
    </source>
</evidence>
<evidence type="ECO:0000256" key="8">
    <source>
        <dbReference type="PROSITE-ProRule" id="PRU10141"/>
    </source>
</evidence>
<dbReference type="PROSITE" id="PS50011">
    <property type="entry name" value="PROTEIN_KINASE_DOM"/>
    <property type="match status" value="1"/>
</dbReference>
<dbReference type="InterPro" id="IPR036860">
    <property type="entry name" value="SH2_dom_sf"/>
</dbReference>
<dbReference type="AlphaFoldDB" id="A0AA36MAI2"/>
<dbReference type="Gene3D" id="3.30.200.20">
    <property type="entry name" value="Phosphorylase Kinase, domain 1"/>
    <property type="match status" value="1"/>
</dbReference>
<organism evidence="13 14">
    <name type="scientific">Cylicocyclus nassatus</name>
    <name type="common">Nematode worm</name>
    <dbReference type="NCBI Taxonomy" id="53992"/>
    <lineage>
        <taxon>Eukaryota</taxon>
        <taxon>Metazoa</taxon>
        <taxon>Ecdysozoa</taxon>
        <taxon>Nematoda</taxon>
        <taxon>Chromadorea</taxon>
        <taxon>Rhabditida</taxon>
        <taxon>Rhabditina</taxon>
        <taxon>Rhabditomorpha</taxon>
        <taxon>Strongyloidea</taxon>
        <taxon>Strongylidae</taxon>
        <taxon>Cylicocyclus</taxon>
    </lineage>
</organism>
<dbReference type="InterPro" id="IPR011009">
    <property type="entry name" value="Kinase-like_dom_sf"/>
</dbReference>
<evidence type="ECO:0000256" key="10">
    <source>
        <dbReference type="SAM" id="MobiDB-lite"/>
    </source>
</evidence>
<dbReference type="InterPro" id="IPR020635">
    <property type="entry name" value="Tyr_kinase_cat_dom"/>
</dbReference>
<dbReference type="InterPro" id="IPR000719">
    <property type="entry name" value="Prot_kinase_dom"/>
</dbReference>
<evidence type="ECO:0000256" key="2">
    <source>
        <dbReference type="ARBA" id="ARBA00022741"/>
    </source>
</evidence>
<dbReference type="InterPro" id="IPR008266">
    <property type="entry name" value="Tyr_kinase_AS"/>
</dbReference>
<dbReference type="Pfam" id="PF07714">
    <property type="entry name" value="PK_Tyr_Ser-Thr"/>
    <property type="match status" value="1"/>
</dbReference>
<evidence type="ECO:0000256" key="3">
    <source>
        <dbReference type="ARBA" id="ARBA00022777"/>
    </source>
</evidence>
<evidence type="ECO:0000259" key="12">
    <source>
        <dbReference type="PROSITE" id="PS50011"/>
    </source>
</evidence>
<comment type="caution">
    <text evidence="13">The sequence shown here is derived from an EMBL/GenBank/DDBJ whole genome shotgun (WGS) entry which is preliminary data.</text>
</comment>
<evidence type="ECO:0000256" key="5">
    <source>
        <dbReference type="ARBA" id="ARBA00023137"/>
    </source>
</evidence>
<keyword evidence="1 9" id="KW-0808">Transferase</keyword>
<comment type="similarity">
    <text evidence="9">Belongs to the protein kinase superfamily. Tyr protein kinase family.</text>
</comment>
<gene>
    <name evidence="13" type="ORF">CYNAS_LOCUS15453</name>
</gene>
<keyword evidence="2 8" id="KW-0547">Nucleotide-binding</keyword>
<dbReference type="EC" id="2.7.10.2" evidence="9"/>
<dbReference type="CDD" id="cd00192">
    <property type="entry name" value="PTKc"/>
    <property type="match status" value="1"/>
</dbReference>
<feature type="binding site" evidence="8">
    <location>
        <position position="230"/>
    </location>
    <ligand>
        <name>ATP</name>
        <dbReference type="ChEBI" id="CHEBI:30616"/>
    </ligand>
</feature>
<dbReference type="InterPro" id="IPR035849">
    <property type="entry name" value="Fes/Fps/Fer_SH2"/>
</dbReference>
<dbReference type="InterPro" id="IPR001245">
    <property type="entry name" value="Ser-Thr/Tyr_kinase_cat_dom"/>
</dbReference>
<keyword evidence="7" id="KW-0727">SH2 domain</keyword>
<dbReference type="SMART" id="SM00252">
    <property type="entry name" value="SH2"/>
    <property type="match status" value="1"/>
</dbReference>
<dbReference type="PROSITE" id="PS00109">
    <property type="entry name" value="PROTEIN_KINASE_TYR"/>
    <property type="match status" value="1"/>
</dbReference>
<dbReference type="Gene3D" id="1.10.510.10">
    <property type="entry name" value="Transferase(Phosphotransferase) domain 1"/>
    <property type="match status" value="1"/>
</dbReference>